<dbReference type="SFLD" id="SFLDG01132">
    <property type="entry name" value="C1.5.3:_5'-Nucleotidase_Like"/>
    <property type="match status" value="1"/>
</dbReference>
<accession>U4KV15</accession>
<proteinExistence type="predicted"/>
<dbReference type="PANTHER" id="PTHR47438:SF1">
    <property type="entry name" value="PHOSPHATE METABOLISM PROTEIN 8-RELATED"/>
    <property type="match status" value="1"/>
</dbReference>
<dbReference type="GO" id="GO:0008252">
    <property type="term" value="F:nucleotidase activity"/>
    <property type="evidence" value="ECO:0007669"/>
    <property type="project" value="TreeGrafter"/>
</dbReference>
<keyword evidence="2" id="KW-1185">Reference proteome</keyword>
<dbReference type="OrthoDB" id="1065058at2759"/>
<gene>
    <name evidence="1" type="ORF">PCON_04890</name>
</gene>
<dbReference type="SFLD" id="SFLDG01129">
    <property type="entry name" value="C1.5:_HAD__Beta-PGM__Phosphata"/>
    <property type="match status" value="1"/>
</dbReference>
<dbReference type="Proteomes" id="UP000018144">
    <property type="component" value="Unassembled WGS sequence"/>
</dbReference>
<dbReference type="AlphaFoldDB" id="U4KV15"/>
<dbReference type="GO" id="GO:0006206">
    <property type="term" value="P:pyrimidine nucleobase metabolic process"/>
    <property type="evidence" value="ECO:0007669"/>
    <property type="project" value="TreeGrafter"/>
</dbReference>
<dbReference type="GO" id="GO:0009166">
    <property type="term" value="P:nucleotide catabolic process"/>
    <property type="evidence" value="ECO:0007669"/>
    <property type="project" value="TreeGrafter"/>
</dbReference>
<dbReference type="NCBIfam" id="TIGR01509">
    <property type="entry name" value="HAD-SF-IA-v3"/>
    <property type="match status" value="1"/>
</dbReference>
<dbReference type="SFLD" id="SFLDS00003">
    <property type="entry name" value="Haloacid_Dehalogenase"/>
    <property type="match status" value="1"/>
</dbReference>
<dbReference type="Pfam" id="PF00702">
    <property type="entry name" value="Hydrolase"/>
    <property type="match status" value="1"/>
</dbReference>
<dbReference type="InterPro" id="IPR010237">
    <property type="entry name" value="Pyr-5-nucltdase"/>
</dbReference>
<dbReference type="Gene3D" id="3.40.50.1000">
    <property type="entry name" value="HAD superfamily/HAD-like"/>
    <property type="match status" value="1"/>
</dbReference>
<dbReference type="InterPro" id="IPR052791">
    <property type="entry name" value="SSM1_domain"/>
</dbReference>
<dbReference type="EMBL" id="HF935244">
    <property type="protein sequence ID" value="CCX05303.1"/>
    <property type="molecule type" value="Genomic_DNA"/>
</dbReference>
<dbReference type="SUPFAM" id="SSF56784">
    <property type="entry name" value="HAD-like"/>
    <property type="match status" value="1"/>
</dbReference>
<dbReference type="OMA" id="RHHTIDP"/>
<dbReference type="InterPro" id="IPR036412">
    <property type="entry name" value="HAD-like_sf"/>
</dbReference>
<evidence type="ECO:0000313" key="1">
    <source>
        <dbReference type="EMBL" id="CCX05303.1"/>
    </source>
</evidence>
<reference evidence="1 2" key="1">
    <citation type="journal article" date="2013" name="PLoS Genet.">
        <title>The genome and development-dependent transcriptomes of Pyronema confluens: a window into fungal evolution.</title>
        <authorList>
            <person name="Traeger S."/>
            <person name="Altegoer F."/>
            <person name="Freitag M."/>
            <person name="Gabaldon T."/>
            <person name="Kempken F."/>
            <person name="Kumar A."/>
            <person name="Marcet-Houben M."/>
            <person name="Poggeler S."/>
            <person name="Stajich J.E."/>
            <person name="Nowrousian M."/>
        </authorList>
    </citation>
    <scope>NUCLEOTIDE SEQUENCE [LARGE SCALE GENOMIC DNA]</scope>
    <source>
        <strain evidence="2">CBS 100304</strain>
        <tissue evidence="1">Vegetative mycelium</tissue>
    </source>
</reference>
<dbReference type="InterPro" id="IPR023214">
    <property type="entry name" value="HAD_sf"/>
</dbReference>
<dbReference type="PANTHER" id="PTHR47438">
    <property type="entry name" value="PHOSPHATE METABOLISM PROTEIN 8-RELATED"/>
    <property type="match status" value="1"/>
</dbReference>
<dbReference type="NCBIfam" id="TIGR01993">
    <property type="entry name" value="Pyr-5-nucltdase"/>
    <property type="match status" value="1"/>
</dbReference>
<sequence>MSEAATQTNGTTNGNTNGAVDERPVFFFDIDNCLYSRSSNIHLHMIRLIRSYFQTHMKIPTDEAERLHQTYYRQYGLAIEGLVRHHQVDAMEFNSKVDDALPLEECLSENKELRGLIEELRNKGKCRLWLFTNAYKTHGNRVIKLLGLEGLFEGITFCDYEHSPLVCKPKKEAFERAMSDAGISDKSKCYFIDDSLLNCQAAVDFGWGKVIHKLEPEDPLPTNPATEYHCRDLMELREMCKELF</sequence>
<protein>
    <submittedName>
        <fullName evidence="1">Similar to Uncharacterized protein C24B11.05 acc. no. Q09893</fullName>
    </submittedName>
</protein>
<name>U4KV15_PYROM</name>
<dbReference type="eggNOG" id="KOG3109">
    <property type="taxonomic scope" value="Eukaryota"/>
</dbReference>
<dbReference type="Gene3D" id="1.10.150.450">
    <property type="match status" value="1"/>
</dbReference>
<dbReference type="STRING" id="1076935.U4KV15"/>
<dbReference type="InterPro" id="IPR006439">
    <property type="entry name" value="HAD-SF_hydro_IA"/>
</dbReference>
<evidence type="ECO:0000313" key="2">
    <source>
        <dbReference type="Proteomes" id="UP000018144"/>
    </source>
</evidence>
<organism evidence="1 2">
    <name type="scientific">Pyronema omphalodes (strain CBS 100304)</name>
    <name type="common">Pyronema confluens</name>
    <dbReference type="NCBI Taxonomy" id="1076935"/>
    <lineage>
        <taxon>Eukaryota</taxon>
        <taxon>Fungi</taxon>
        <taxon>Dikarya</taxon>
        <taxon>Ascomycota</taxon>
        <taxon>Pezizomycotina</taxon>
        <taxon>Pezizomycetes</taxon>
        <taxon>Pezizales</taxon>
        <taxon>Pyronemataceae</taxon>
        <taxon>Pyronema</taxon>
    </lineage>
</organism>